<evidence type="ECO:0000256" key="1">
    <source>
        <dbReference type="SAM" id="Phobius"/>
    </source>
</evidence>
<evidence type="ECO:0000313" key="3">
    <source>
        <dbReference type="Proteomes" id="UP000183832"/>
    </source>
</evidence>
<organism evidence="2 3">
    <name type="scientific">Clunio marinus</name>
    <dbReference type="NCBI Taxonomy" id="568069"/>
    <lineage>
        <taxon>Eukaryota</taxon>
        <taxon>Metazoa</taxon>
        <taxon>Ecdysozoa</taxon>
        <taxon>Arthropoda</taxon>
        <taxon>Hexapoda</taxon>
        <taxon>Insecta</taxon>
        <taxon>Pterygota</taxon>
        <taxon>Neoptera</taxon>
        <taxon>Endopterygota</taxon>
        <taxon>Diptera</taxon>
        <taxon>Nematocera</taxon>
        <taxon>Chironomoidea</taxon>
        <taxon>Chironomidae</taxon>
        <taxon>Clunio</taxon>
    </lineage>
</organism>
<accession>A0A1J1J4K8</accession>
<proteinExistence type="predicted"/>
<sequence length="106" mass="12695">MRFFKLLLHSLLKCKCCLKLYGRVDSFKFNKLIYPFRFLTVKKLELKRRIIGNVVEMIQLTQVKHLLLNLILTLLIFISKLYVSSLPLIFTHHQTIRVSFLRNIYP</sequence>
<protein>
    <submittedName>
        <fullName evidence="2">CLUMA_CG020315, isoform A</fullName>
    </submittedName>
</protein>
<feature type="transmembrane region" description="Helical" evidence="1">
    <location>
        <begin position="66"/>
        <end position="90"/>
    </location>
</feature>
<evidence type="ECO:0000313" key="2">
    <source>
        <dbReference type="EMBL" id="CRL07336.1"/>
    </source>
</evidence>
<reference evidence="2 3" key="1">
    <citation type="submission" date="2015-04" db="EMBL/GenBank/DDBJ databases">
        <authorList>
            <person name="Syromyatnikov M.Y."/>
            <person name="Popov V.N."/>
        </authorList>
    </citation>
    <scope>NUCLEOTIDE SEQUENCE [LARGE SCALE GENOMIC DNA]</scope>
</reference>
<dbReference type="Proteomes" id="UP000183832">
    <property type="component" value="Unassembled WGS sequence"/>
</dbReference>
<gene>
    <name evidence="2" type="ORF">CLUMA_CG020315</name>
</gene>
<dbReference type="EMBL" id="CVRI01000070">
    <property type="protein sequence ID" value="CRL07336.1"/>
    <property type="molecule type" value="Genomic_DNA"/>
</dbReference>
<keyword evidence="3" id="KW-1185">Reference proteome</keyword>
<keyword evidence="1" id="KW-1133">Transmembrane helix</keyword>
<keyword evidence="1" id="KW-0472">Membrane</keyword>
<dbReference type="AlphaFoldDB" id="A0A1J1J4K8"/>
<name>A0A1J1J4K8_9DIPT</name>
<keyword evidence="1" id="KW-0812">Transmembrane</keyword>